<accession>A0AAW1IH95</accession>
<dbReference type="EMBL" id="JBDFQZ010000009">
    <property type="protein sequence ID" value="KAK9688747.1"/>
    <property type="molecule type" value="Genomic_DNA"/>
</dbReference>
<evidence type="ECO:0000313" key="2">
    <source>
        <dbReference type="Proteomes" id="UP001443914"/>
    </source>
</evidence>
<proteinExistence type="predicted"/>
<dbReference type="AlphaFoldDB" id="A0AAW1IH95"/>
<protein>
    <submittedName>
        <fullName evidence="1">Uncharacterized protein</fullName>
    </submittedName>
</protein>
<sequence length="351" mass="39991">MSKVKTLLSLYPHNLVKPFINPNKFVKNHPFHNFYSFFFTTHVSNSPFYASKPQKSTKNGNFGSKNKRPLDVIFKESLGLCKKEETLGNFDEEKGKNGEIMKKLWDLEIEIRELKLKSPSIEEKVGNLMGVMGKNGENGAFSKAKPKNLVALFGREVEEEKEVVFKEICEDMKMLLMHLYDCGYFKDVNFLSGNRFDMSCFYEEYAREYVKFALQRFGNDNKDISMWISGSDSKSIALFGCPTVTKGDVFAAKKLRSFFKIKEETVCRKCVLKESCKYANQSSGEGYDTSLRLDSLLRLVRAYSLEEISPRLKLTNDMKACVSRLIREVINLSKGVDEAAANGGGELTTRQ</sequence>
<evidence type="ECO:0000313" key="1">
    <source>
        <dbReference type="EMBL" id="KAK9688747.1"/>
    </source>
</evidence>
<dbReference type="Proteomes" id="UP001443914">
    <property type="component" value="Unassembled WGS sequence"/>
</dbReference>
<reference evidence="1" key="1">
    <citation type="submission" date="2024-03" db="EMBL/GenBank/DDBJ databases">
        <title>WGS assembly of Saponaria officinalis var. Norfolk2.</title>
        <authorList>
            <person name="Jenkins J."/>
            <person name="Shu S."/>
            <person name="Grimwood J."/>
            <person name="Barry K."/>
            <person name="Goodstein D."/>
            <person name="Schmutz J."/>
            <person name="Leebens-Mack J."/>
            <person name="Osbourn A."/>
        </authorList>
    </citation>
    <scope>NUCLEOTIDE SEQUENCE [LARGE SCALE GENOMIC DNA]</scope>
    <source>
        <strain evidence="1">JIC</strain>
    </source>
</reference>
<keyword evidence="2" id="KW-1185">Reference proteome</keyword>
<comment type="caution">
    <text evidence="1">The sequence shown here is derived from an EMBL/GenBank/DDBJ whole genome shotgun (WGS) entry which is preliminary data.</text>
</comment>
<gene>
    <name evidence="1" type="ORF">RND81_09G008100</name>
</gene>
<organism evidence="1 2">
    <name type="scientific">Saponaria officinalis</name>
    <name type="common">Common soapwort</name>
    <name type="synonym">Lychnis saponaria</name>
    <dbReference type="NCBI Taxonomy" id="3572"/>
    <lineage>
        <taxon>Eukaryota</taxon>
        <taxon>Viridiplantae</taxon>
        <taxon>Streptophyta</taxon>
        <taxon>Embryophyta</taxon>
        <taxon>Tracheophyta</taxon>
        <taxon>Spermatophyta</taxon>
        <taxon>Magnoliopsida</taxon>
        <taxon>eudicotyledons</taxon>
        <taxon>Gunneridae</taxon>
        <taxon>Pentapetalae</taxon>
        <taxon>Caryophyllales</taxon>
        <taxon>Caryophyllaceae</taxon>
        <taxon>Caryophylleae</taxon>
        <taxon>Saponaria</taxon>
    </lineage>
</organism>
<name>A0AAW1IH95_SAPOF</name>